<keyword evidence="1" id="KW-1133">Transmembrane helix</keyword>
<keyword evidence="2" id="KW-0496">Mitochondrion</keyword>
<keyword evidence="1" id="KW-0812">Transmembrane</keyword>
<dbReference type="EMBL" id="MK889230">
    <property type="protein sequence ID" value="QPM99275.1"/>
    <property type="molecule type" value="Genomic_DNA"/>
</dbReference>
<reference evidence="2" key="1">
    <citation type="journal article" date="2020" name="Sci. Rep.">
        <title>Morphology, ultrastructure, genomics, and phylogeny of Euplotes vanleeuwenhoeki sp. nov. and its ultra-reduced endosymbiont 'Candidatus Pinguicoccus supinus' sp. nov.</title>
        <authorList>
            <person name="Serra V."/>
            <person name="Gammuto L."/>
            <person name="Nitla V."/>
            <person name="Castelli M."/>
            <person name="Lanzoni O."/>
            <person name="Sassera D."/>
            <person name="Bandi C."/>
            <person name="Sandeep B.V."/>
            <person name="Verni F."/>
            <person name="Modeo L."/>
            <person name="Petroni G."/>
        </authorList>
    </citation>
    <scope>NUCLEOTIDE SEQUENCE</scope>
    <source>
        <strain evidence="2">KKR18</strain>
    </source>
</reference>
<geneLocation type="mitochondrion" evidence="2"/>
<evidence type="ECO:0000256" key="1">
    <source>
        <dbReference type="SAM" id="Phobius"/>
    </source>
</evidence>
<name>A0A7T1C5A1_9SPIT</name>
<dbReference type="AlphaFoldDB" id="A0A7T1C5A1"/>
<feature type="transmembrane region" description="Helical" evidence="1">
    <location>
        <begin position="112"/>
        <end position="133"/>
    </location>
</feature>
<sequence length="477" mass="57316">MRFYNYYTWLRYLLITPSYNFKNRLFIEKFNQSPHIHSFLGETYKSFSWHTFSSSNLSNFWLTINTLKFILFFLFQLYLILLIYSIFFTGSNLTFVYTFKIIYYIVWRVLDFFYFFILQIQYMFITYFIYFSFNLLNSLTTSKFNPSSWLHKQFAEHPFITGSSFVNKYDRIIQVDNYILKNLINSSRNQSFSKPQSTSTFSWSTIKCEKYTPLILNYFRLHFLFSISDFIYLNEFNHSNASNWLNISTINYLINSNVNNKFSNKFMSSSLCKLLTDLKQLNISFEYNKNHILTNHILTNRINLIKLIRWINQSTIVSGSSIRSLLSEINLTNNIKLKTLDNNLLELKSNLIFKEPLNYLYFRLAWYSQINFYFKGYKQFISGNYVQDTAPSDIQPQKFLTYNLNVLNLFFNEIHYKNNVRSFKFIKPLNISFKENLIDITDIKYRITTTPITKLYHFDVTSKLYPRVTKNSLIKLH</sequence>
<gene>
    <name evidence="2" type="ORF">MitoLV_49</name>
</gene>
<proteinExistence type="predicted"/>
<protein>
    <submittedName>
        <fullName evidence="2">Uncharacterized protein</fullName>
    </submittedName>
</protein>
<accession>A0A7T1C5A1</accession>
<organism evidence="2">
    <name type="scientific">Euplotes vanleeuwenhoeki</name>
    <dbReference type="NCBI Taxonomy" id="2794224"/>
    <lineage>
        <taxon>Eukaryota</taxon>
        <taxon>Sar</taxon>
        <taxon>Alveolata</taxon>
        <taxon>Ciliophora</taxon>
        <taxon>Intramacronucleata</taxon>
        <taxon>Spirotrichea</taxon>
        <taxon>Hypotrichia</taxon>
        <taxon>Euplotida</taxon>
        <taxon>Euplotidae</taxon>
        <taxon>Euplotes</taxon>
    </lineage>
</organism>
<evidence type="ECO:0000313" key="2">
    <source>
        <dbReference type="EMBL" id="QPM99275.1"/>
    </source>
</evidence>
<keyword evidence="1" id="KW-0472">Membrane</keyword>